<dbReference type="EMBL" id="JAEFBK010000011">
    <property type="protein sequence ID" value="KAG7552596.1"/>
    <property type="molecule type" value="Genomic_DNA"/>
</dbReference>
<dbReference type="PANTHER" id="PTHR45980">
    <property type="match status" value="1"/>
</dbReference>
<accession>A0A8T1Z2E4</accession>
<sequence>MPNLLQPMRIVGYPRGGDMISITSDIILRINILTRTRSSALAINSRNSGGPVFIGNEVIGVAFKRLVGGDNIRYVIPARTVELFLASVDKGDETWFCSLGISLQSMENPTMQKYFNLWKIMTGVLVTEFNVLSQSNESLEKNNVILENDGIP</sequence>
<dbReference type="PANTHER" id="PTHR45980:SF9">
    <property type="entry name" value="PROTEASE DO-LIKE 10, MITOCHONDRIAL-RELATED"/>
    <property type="match status" value="1"/>
</dbReference>
<dbReference type="AlphaFoldDB" id="A0A8T1Z2E4"/>
<dbReference type="Proteomes" id="UP000694240">
    <property type="component" value="Chromosome 11"/>
</dbReference>
<evidence type="ECO:0000313" key="2">
    <source>
        <dbReference type="Proteomes" id="UP000694240"/>
    </source>
</evidence>
<protein>
    <submittedName>
        <fullName evidence="1">Peptidase S1 PA clan</fullName>
    </submittedName>
</protein>
<keyword evidence="2" id="KW-1185">Reference proteome</keyword>
<proteinExistence type="predicted"/>
<evidence type="ECO:0000313" key="1">
    <source>
        <dbReference type="EMBL" id="KAG7552596.1"/>
    </source>
</evidence>
<organism evidence="1 2">
    <name type="scientific">Arabidopsis thaliana x Arabidopsis arenosa</name>
    <dbReference type="NCBI Taxonomy" id="1240361"/>
    <lineage>
        <taxon>Eukaryota</taxon>
        <taxon>Viridiplantae</taxon>
        <taxon>Streptophyta</taxon>
        <taxon>Embryophyta</taxon>
        <taxon>Tracheophyta</taxon>
        <taxon>Spermatophyta</taxon>
        <taxon>Magnoliopsida</taxon>
        <taxon>eudicotyledons</taxon>
        <taxon>Gunneridae</taxon>
        <taxon>Pentapetalae</taxon>
        <taxon>rosids</taxon>
        <taxon>malvids</taxon>
        <taxon>Brassicales</taxon>
        <taxon>Brassicaceae</taxon>
        <taxon>Camelineae</taxon>
        <taxon>Arabidopsis</taxon>
    </lineage>
</organism>
<gene>
    <name evidence="1" type="ORF">ISN45_Aa06g031930</name>
</gene>
<dbReference type="GO" id="GO:0004252">
    <property type="term" value="F:serine-type endopeptidase activity"/>
    <property type="evidence" value="ECO:0007669"/>
    <property type="project" value="TreeGrafter"/>
</dbReference>
<name>A0A8T1Z2E4_9BRAS</name>
<reference evidence="1 2" key="1">
    <citation type="submission" date="2020-12" db="EMBL/GenBank/DDBJ databases">
        <title>Concerted genomic and epigenomic changes stabilize Arabidopsis allopolyploids.</title>
        <authorList>
            <person name="Chen Z."/>
        </authorList>
    </citation>
    <scope>NUCLEOTIDE SEQUENCE [LARGE SCALE GENOMIC DNA]</scope>
    <source>
        <strain evidence="1">Allo738</strain>
        <tissue evidence="1">Leaf</tissue>
    </source>
</reference>
<comment type="caution">
    <text evidence="1">The sequence shown here is derived from an EMBL/GenBank/DDBJ whole genome shotgun (WGS) entry which is preliminary data.</text>
</comment>